<dbReference type="PRINTS" id="PR00899">
    <property type="entry name" value="GPCRSTE3"/>
</dbReference>
<dbReference type="EMBL" id="JAULSU010000003">
    <property type="protein sequence ID" value="KAK0623090.1"/>
    <property type="molecule type" value="Genomic_DNA"/>
</dbReference>
<dbReference type="PANTHER" id="PTHR28097:SF1">
    <property type="entry name" value="PHEROMONE A FACTOR RECEPTOR"/>
    <property type="match status" value="1"/>
</dbReference>
<evidence type="ECO:0000256" key="7">
    <source>
        <dbReference type="ARBA" id="ARBA00023136"/>
    </source>
</evidence>
<protein>
    <submittedName>
        <fullName evidence="12">Pheromone A receptor-domain-containing protein</fullName>
    </submittedName>
</protein>
<dbReference type="AlphaFoldDB" id="A0AA40C2Y2"/>
<name>A0AA40C2Y2_9PEZI</name>
<dbReference type="Proteomes" id="UP001175000">
    <property type="component" value="Unassembled WGS sequence"/>
</dbReference>
<feature type="region of interest" description="Disordered" evidence="10">
    <location>
        <begin position="475"/>
        <end position="545"/>
    </location>
</feature>
<proteinExistence type="inferred from homology"/>
<feature type="transmembrane region" description="Helical" evidence="11">
    <location>
        <begin position="185"/>
        <end position="210"/>
    </location>
</feature>
<keyword evidence="6" id="KW-0297">G-protein coupled receptor</keyword>
<gene>
    <name evidence="12" type="ORF">B0T14DRAFT_426593</name>
</gene>
<keyword evidence="4 11" id="KW-0812">Transmembrane</keyword>
<sequence length="613" mass="68574">MNWTMFGFTTTPEQRLGPPPPYTNPALQANLFFRVFLGIFAVLISGVPARLLWRNGEFAATVFCVAVLTRNTGYIINALIWRDDNVATWYDGKGWCDLQVYINFASDTAFNTCLFEIMRSLCSIVGLDRVASMTSRERFRQQIISAAVIFTIPVVQVALSCFLMLRRYNISTLVGCTTIYHFDWVFFVFYVLPTPAFVVLAAILAVVVFIRFRRIERMTQVIHSYDTVMSARRHRVRRKLYFMTLGILVIVVPLICALFILNVRDGYEYWSDPYDYELIVHGPDPFNHDFISFTTSDMVRFVDMNINYIPTLAALVIFAIFGMTTEGLNDYRRLLLFFGLGYIFPKLNEEYNPDSQRSRSGWLSSFSRIFPIRATRLSSQGSHGSHGSHGSSGTKNPKSSRYPTVDHISNASAALTSRNQEKGDIVCSGANRRTTGKNPWPDLSNLPESEPTSSQTKIPDRNPWLFRTSLPSAPFRIPAISLPTPSKKGSTERLVKTASRTYSAPPPGSPPRNKTAGPKAAEEDDIPSPNPHTQDDTDVWTGNGPAAAHVSTRVWASESGRASWDQEASRDTNPSNLGVVRVRTEMRVASTMQEAVATSIMARMQAGPATGRS</sequence>
<dbReference type="Pfam" id="PF02076">
    <property type="entry name" value="STE3"/>
    <property type="match status" value="1"/>
</dbReference>
<evidence type="ECO:0000313" key="12">
    <source>
        <dbReference type="EMBL" id="KAK0623090.1"/>
    </source>
</evidence>
<comment type="caution">
    <text evidence="12">The sequence shown here is derived from an EMBL/GenBank/DDBJ whole genome shotgun (WGS) entry which is preliminary data.</text>
</comment>
<keyword evidence="3" id="KW-0589">Pheromone response</keyword>
<dbReference type="GO" id="GO:0005886">
    <property type="term" value="C:plasma membrane"/>
    <property type="evidence" value="ECO:0007669"/>
    <property type="project" value="TreeGrafter"/>
</dbReference>
<evidence type="ECO:0000256" key="4">
    <source>
        <dbReference type="ARBA" id="ARBA00022692"/>
    </source>
</evidence>
<keyword evidence="13" id="KW-1185">Reference proteome</keyword>
<evidence type="ECO:0000256" key="6">
    <source>
        <dbReference type="ARBA" id="ARBA00023040"/>
    </source>
</evidence>
<accession>A0AA40C2Y2</accession>
<evidence type="ECO:0000256" key="9">
    <source>
        <dbReference type="ARBA" id="ARBA00023224"/>
    </source>
</evidence>
<evidence type="ECO:0000313" key="13">
    <source>
        <dbReference type="Proteomes" id="UP001175000"/>
    </source>
</evidence>
<keyword evidence="9" id="KW-0807">Transducer</keyword>
<evidence type="ECO:0000256" key="1">
    <source>
        <dbReference type="ARBA" id="ARBA00004141"/>
    </source>
</evidence>
<keyword evidence="5 11" id="KW-1133">Transmembrane helix</keyword>
<feature type="compositionally biased region" description="Polar residues" evidence="10">
    <location>
        <begin position="394"/>
        <end position="418"/>
    </location>
</feature>
<evidence type="ECO:0000256" key="11">
    <source>
        <dbReference type="SAM" id="Phobius"/>
    </source>
</evidence>
<feature type="compositionally biased region" description="Polar residues" evidence="10">
    <location>
        <begin position="446"/>
        <end position="457"/>
    </location>
</feature>
<evidence type="ECO:0000256" key="3">
    <source>
        <dbReference type="ARBA" id="ARBA00022507"/>
    </source>
</evidence>
<feature type="compositionally biased region" description="Low complexity" evidence="10">
    <location>
        <begin position="378"/>
        <end position="393"/>
    </location>
</feature>
<feature type="region of interest" description="Disordered" evidence="10">
    <location>
        <begin position="378"/>
        <end position="463"/>
    </location>
</feature>
<dbReference type="PANTHER" id="PTHR28097">
    <property type="entry name" value="PHEROMONE A FACTOR RECEPTOR"/>
    <property type="match status" value="1"/>
</dbReference>
<evidence type="ECO:0000256" key="10">
    <source>
        <dbReference type="SAM" id="MobiDB-lite"/>
    </source>
</evidence>
<keyword evidence="8 12" id="KW-0675">Receptor</keyword>
<reference evidence="12" key="1">
    <citation type="submission" date="2023-06" db="EMBL/GenBank/DDBJ databases">
        <title>Genome-scale phylogeny and comparative genomics of the fungal order Sordariales.</title>
        <authorList>
            <consortium name="Lawrence Berkeley National Laboratory"/>
            <person name="Hensen N."/>
            <person name="Bonometti L."/>
            <person name="Westerberg I."/>
            <person name="Brannstrom I.O."/>
            <person name="Guillou S."/>
            <person name="Cros-Aarteil S."/>
            <person name="Calhoun S."/>
            <person name="Haridas S."/>
            <person name="Kuo A."/>
            <person name="Mondo S."/>
            <person name="Pangilinan J."/>
            <person name="Riley R."/>
            <person name="Labutti K."/>
            <person name="Andreopoulos B."/>
            <person name="Lipzen A."/>
            <person name="Chen C."/>
            <person name="Yanf M."/>
            <person name="Daum C."/>
            <person name="Ng V."/>
            <person name="Clum A."/>
            <person name="Steindorff A."/>
            <person name="Ohm R."/>
            <person name="Martin F."/>
            <person name="Silar P."/>
            <person name="Natvig D."/>
            <person name="Lalanne C."/>
            <person name="Gautier V."/>
            <person name="Ament-Velasquez S.L."/>
            <person name="Kruys A."/>
            <person name="Hutchinson M.I."/>
            <person name="Powell A.J."/>
            <person name="Barry K."/>
            <person name="Miller A.N."/>
            <person name="Grigoriev I.V."/>
            <person name="Debuchy R."/>
            <person name="Gladieux P."/>
            <person name="Thoren M.H."/>
            <person name="Johannesson H."/>
        </authorList>
    </citation>
    <scope>NUCLEOTIDE SEQUENCE</scope>
    <source>
        <strain evidence="12">CBS 606.72</strain>
    </source>
</reference>
<dbReference type="GO" id="GO:0000750">
    <property type="term" value="P:pheromone-dependent signal transduction involved in conjugation with cellular fusion"/>
    <property type="evidence" value="ECO:0007669"/>
    <property type="project" value="TreeGrafter"/>
</dbReference>
<keyword evidence="7 11" id="KW-0472">Membrane</keyword>
<evidence type="ECO:0000256" key="2">
    <source>
        <dbReference type="ARBA" id="ARBA00011085"/>
    </source>
</evidence>
<feature type="transmembrane region" description="Helical" evidence="11">
    <location>
        <begin position="143"/>
        <end position="165"/>
    </location>
</feature>
<comment type="subcellular location">
    <subcellularLocation>
        <location evidence="1">Membrane</location>
        <topology evidence="1">Multi-pass membrane protein</topology>
    </subcellularLocation>
</comment>
<dbReference type="GO" id="GO:0004932">
    <property type="term" value="F:mating-type factor pheromone receptor activity"/>
    <property type="evidence" value="ECO:0007669"/>
    <property type="project" value="InterPro"/>
</dbReference>
<evidence type="ECO:0000256" key="8">
    <source>
        <dbReference type="ARBA" id="ARBA00023170"/>
    </source>
</evidence>
<evidence type="ECO:0000256" key="5">
    <source>
        <dbReference type="ARBA" id="ARBA00022989"/>
    </source>
</evidence>
<dbReference type="InterPro" id="IPR001499">
    <property type="entry name" value="GPCR_STE3"/>
</dbReference>
<feature type="transmembrane region" description="Helical" evidence="11">
    <location>
        <begin position="31"/>
        <end position="53"/>
    </location>
</feature>
<comment type="similarity">
    <text evidence="2">Belongs to the G-protein coupled receptor 4 family.</text>
</comment>
<organism evidence="12 13">
    <name type="scientific">Immersiella caudata</name>
    <dbReference type="NCBI Taxonomy" id="314043"/>
    <lineage>
        <taxon>Eukaryota</taxon>
        <taxon>Fungi</taxon>
        <taxon>Dikarya</taxon>
        <taxon>Ascomycota</taxon>
        <taxon>Pezizomycotina</taxon>
        <taxon>Sordariomycetes</taxon>
        <taxon>Sordariomycetidae</taxon>
        <taxon>Sordariales</taxon>
        <taxon>Lasiosphaeriaceae</taxon>
        <taxon>Immersiella</taxon>
    </lineage>
</organism>
<feature type="transmembrane region" description="Helical" evidence="11">
    <location>
        <begin position="306"/>
        <end position="324"/>
    </location>
</feature>
<feature type="transmembrane region" description="Helical" evidence="11">
    <location>
        <begin position="240"/>
        <end position="261"/>
    </location>
</feature>